<dbReference type="HOGENOM" id="CLU_014322_4_0_10"/>
<dbReference type="Gene3D" id="3.40.630.40">
    <property type="entry name" value="Zn-dependent exopeptidases"/>
    <property type="match status" value="1"/>
</dbReference>
<dbReference type="AlphaFoldDB" id="I4AJ00"/>
<dbReference type="InterPro" id="IPR002508">
    <property type="entry name" value="MurNAc-LAA_cat"/>
</dbReference>
<keyword evidence="4" id="KW-1133">Transmembrane helix</keyword>
<dbReference type="RefSeq" id="WP_014797392.1">
    <property type="nucleotide sequence ID" value="NC_018018.1"/>
</dbReference>
<dbReference type="OrthoDB" id="9806267at2"/>
<dbReference type="KEGG" id="fli:Fleli_1513"/>
<organism evidence="6 7">
    <name type="scientific">Bernardetia litoralis (strain ATCC 23117 / DSM 6794 / NBRC 15988 / NCIMB 1366 / Fx l1 / Sio-4)</name>
    <name type="common">Flexibacter litoralis</name>
    <dbReference type="NCBI Taxonomy" id="880071"/>
    <lineage>
        <taxon>Bacteria</taxon>
        <taxon>Pseudomonadati</taxon>
        <taxon>Bacteroidota</taxon>
        <taxon>Cytophagia</taxon>
        <taxon>Cytophagales</taxon>
        <taxon>Bernardetiaceae</taxon>
        <taxon>Bernardetia</taxon>
    </lineage>
</organism>
<dbReference type="Proteomes" id="UP000006054">
    <property type="component" value="Chromosome"/>
</dbReference>
<keyword evidence="4" id="KW-0812">Transmembrane</keyword>
<protein>
    <recommendedName>
        <fullName evidence="2">N-acetylmuramoyl-L-alanine amidase</fullName>
        <ecNumber evidence="2">3.5.1.28</ecNumber>
    </recommendedName>
</protein>
<evidence type="ECO:0000256" key="3">
    <source>
        <dbReference type="ARBA" id="ARBA00022801"/>
    </source>
</evidence>
<proteinExistence type="predicted"/>
<dbReference type="GO" id="GO:0008745">
    <property type="term" value="F:N-acetylmuramoyl-L-alanine amidase activity"/>
    <property type="evidence" value="ECO:0007669"/>
    <property type="project" value="UniProtKB-EC"/>
</dbReference>
<name>I4AJ00_BERLS</name>
<evidence type="ECO:0000256" key="4">
    <source>
        <dbReference type="SAM" id="Phobius"/>
    </source>
</evidence>
<comment type="catalytic activity">
    <reaction evidence="1">
        <text>Hydrolyzes the link between N-acetylmuramoyl residues and L-amino acid residues in certain cell-wall glycopeptides.</text>
        <dbReference type="EC" id="3.5.1.28"/>
    </reaction>
</comment>
<reference evidence="7" key="1">
    <citation type="submission" date="2012-06" db="EMBL/GenBank/DDBJ databases">
        <title>The complete genome of Flexibacter litoralis DSM 6794.</title>
        <authorList>
            <person name="Lucas S."/>
            <person name="Copeland A."/>
            <person name="Lapidus A."/>
            <person name="Glavina del Rio T."/>
            <person name="Dalin E."/>
            <person name="Tice H."/>
            <person name="Bruce D."/>
            <person name="Goodwin L."/>
            <person name="Pitluck S."/>
            <person name="Peters L."/>
            <person name="Ovchinnikova G."/>
            <person name="Lu M."/>
            <person name="Kyrpides N."/>
            <person name="Mavromatis K."/>
            <person name="Ivanova N."/>
            <person name="Brettin T."/>
            <person name="Detter J.C."/>
            <person name="Han C."/>
            <person name="Larimer F."/>
            <person name="Land M."/>
            <person name="Hauser L."/>
            <person name="Markowitz V."/>
            <person name="Cheng J.-F."/>
            <person name="Hugenholtz P."/>
            <person name="Woyke T."/>
            <person name="Wu D."/>
            <person name="Spring S."/>
            <person name="Lang E."/>
            <person name="Kopitz M."/>
            <person name="Brambilla E."/>
            <person name="Klenk H.-P."/>
            <person name="Eisen J.A."/>
        </authorList>
    </citation>
    <scope>NUCLEOTIDE SEQUENCE [LARGE SCALE GENOMIC DNA]</scope>
    <source>
        <strain evidence="7">ATCC 23117 / DSM 6794 / NBRC 15988 / NCIMB 1366 / Sio-4</strain>
    </source>
</reference>
<dbReference type="EC" id="3.5.1.28" evidence="2"/>
<dbReference type="EMBL" id="CP003345">
    <property type="protein sequence ID" value="AFM03935.1"/>
    <property type="molecule type" value="Genomic_DNA"/>
</dbReference>
<dbReference type="InterPro" id="IPR050695">
    <property type="entry name" value="N-acetylmuramoyl_amidase_3"/>
</dbReference>
<keyword evidence="3" id="KW-0378">Hydrolase</keyword>
<evidence type="ECO:0000313" key="7">
    <source>
        <dbReference type="Proteomes" id="UP000006054"/>
    </source>
</evidence>
<keyword evidence="4" id="KW-0472">Membrane</keyword>
<evidence type="ECO:0000259" key="5">
    <source>
        <dbReference type="SMART" id="SM00646"/>
    </source>
</evidence>
<dbReference type="PATRIC" id="fig|880071.3.peg.1494"/>
<dbReference type="SMART" id="SM00646">
    <property type="entry name" value="Ami_3"/>
    <property type="match status" value="1"/>
</dbReference>
<evidence type="ECO:0000313" key="6">
    <source>
        <dbReference type="EMBL" id="AFM03935.1"/>
    </source>
</evidence>
<dbReference type="SUPFAM" id="SSF53187">
    <property type="entry name" value="Zn-dependent exopeptidases"/>
    <property type="match status" value="1"/>
</dbReference>
<feature type="domain" description="MurNAc-LAA" evidence="5">
    <location>
        <begin position="106"/>
        <end position="222"/>
    </location>
</feature>
<accession>I4AJ00</accession>
<sequence length="229" mass="26048" precursor="true">MKYHYFSDIKSLVLSSLFLFIFFIGSSFLSLDNQTKKPLFVVVVDAGHGGNDVGNECSDLKRFKQEKDLVLPVALQLGGYLENLLENVKVIYTRTEDRYVSLEDRAKIANEASADLFISIHANHNPIKSIHGSQVHIHNHDIKFSKIFAQKLLYQLSKRAKRKVLKIQTTADRGHNLFVLQNTKMPAVLVELGFMSNKNEEVYLNSEYGQTILASAIFRAVREYRGVVQ</sequence>
<gene>
    <name evidence="6" type="ordered locus">Fleli_1513</name>
</gene>
<dbReference type="PANTHER" id="PTHR30404">
    <property type="entry name" value="N-ACETYLMURAMOYL-L-ALANINE AMIDASE"/>
    <property type="match status" value="1"/>
</dbReference>
<dbReference type="CDD" id="cd02696">
    <property type="entry name" value="MurNAc-LAA"/>
    <property type="match status" value="1"/>
</dbReference>
<dbReference type="STRING" id="880071.Fleli_1513"/>
<dbReference type="GO" id="GO:0030288">
    <property type="term" value="C:outer membrane-bounded periplasmic space"/>
    <property type="evidence" value="ECO:0007669"/>
    <property type="project" value="TreeGrafter"/>
</dbReference>
<dbReference type="eggNOG" id="COG0860">
    <property type="taxonomic scope" value="Bacteria"/>
</dbReference>
<evidence type="ECO:0000256" key="2">
    <source>
        <dbReference type="ARBA" id="ARBA00011901"/>
    </source>
</evidence>
<dbReference type="Pfam" id="PF01520">
    <property type="entry name" value="Amidase_3"/>
    <property type="match status" value="1"/>
</dbReference>
<feature type="transmembrane region" description="Helical" evidence="4">
    <location>
        <begin position="12"/>
        <end position="31"/>
    </location>
</feature>
<evidence type="ECO:0000256" key="1">
    <source>
        <dbReference type="ARBA" id="ARBA00001561"/>
    </source>
</evidence>
<dbReference type="PANTHER" id="PTHR30404:SF0">
    <property type="entry name" value="N-ACETYLMURAMOYL-L-ALANINE AMIDASE AMIC"/>
    <property type="match status" value="1"/>
</dbReference>
<keyword evidence="7" id="KW-1185">Reference proteome</keyword>
<dbReference type="GO" id="GO:0009253">
    <property type="term" value="P:peptidoglycan catabolic process"/>
    <property type="evidence" value="ECO:0007669"/>
    <property type="project" value="InterPro"/>
</dbReference>